<dbReference type="EMBL" id="CP042910">
    <property type="protein sequence ID" value="QEG17865.1"/>
    <property type="molecule type" value="Genomic_DNA"/>
</dbReference>
<organism evidence="1 2">
    <name type="scientific">Gimesia maris</name>
    <dbReference type="NCBI Taxonomy" id="122"/>
    <lineage>
        <taxon>Bacteria</taxon>
        <taxon>Pseudomonadati</taxon>
        <taxon>Planctomycetota</taxon>
        <taxon>Planctomycetia</taxon>
        <taxon>Planctomycetales</taxon>
        <taxon>Planctomycetaceae</taxon>
        <taxon>Gimesia</taxon>
    </lineage>
</organism>
<keyword evidence="2" id="KW-1185">Reference proteome</keyword>
<proteinExistence type="predicted"/>
<name>A0ABX5YQL8_9PLAN</name>
<gene>
    <name evidence="1" type="ORF">GmarT_37490</name>
</gene>
<reference evidence="1 2" key="1">
    <citation type="submission" date="2019-08" db="EMBL/GenBank/DDBJ databases">
        <title>Deep-cultivation of Planctomycetes and their phenomic and genomic characterization uncovers novel biology.</title>
        <authorList>
            <person name="Wiegand S."/>
            <person name="Jogler M."/>
            <person name="Boedeker C."/>
            <person name="Pinto D."/>
            <person name="Vollmers J."/>
            <person name="Rivas-Marin E."/>
            <person name="Kohn T."/>
            <person name="Peeters S.H."/>
            <person name="Heuer A."/>
            <person name="Rast P."/>
            <person name="Oberbeckmann S."/>
            <person name="Bunk B."/>
            <person name="Jeske O."/>
            <person name="Meyerdierks A."/>
            <person name="Storesund J.E."/>
            <person name="Kallscheuer N."/>
            <person name="Luecker S."/>
            <person name="Lage O.M."/>
            <person name="Pohl T."/>
            <person name="Merkel B.J."/>
            <person name="Hornburger P."/>
            <person name="Mueller R.-W."/>
            <person name="Bruemmer F."/>
            <person name="Labrenz M."/>
            <person name="Spormann A.M."/>
            <person name="Op den Camp H."/>
            <person name="Overmann J."/>
            <person name="Amann R."/>
            <person name="Jetten M.S.M."/>
            <person name="Mascher T."/>
            <person name="Medema M.H."/>
            <person name="Devos D.P."/>
            <person name="Kaster A.-K."/>
            <person name="Ovreas L."/>
            <person name="Rohde M."/>
            <person name="Galperin M.Y."/>
            <person name="Jogler C."/>
        </authorList>
    </citation>
    <scope>NUCLEOTIDE SEQUENCE [LARGE SCALE GENOMIC DNA]</scope>
    <source>
        <strain evidence="1 2">DSM 8797</strain>
    </source>
</reference>
<protein>
    <submittedName>
        <fullName evidence="1">Uncharacterized protein</fullName>
    </submittedName>
</protein>
<evidence type="ECO:0000313" key="1">
    <source>
        <dbReference type="EMBL" id="QEG17865.1"/>
    </source>
</evidence>
<evidence type="ECO:0000313" key="2">
    <source>
        <dbReference type="Proteomes" id="UP000322887"/>
    </source>
</evidence>
<dbReference type="Proteomes" id="UP000322887">
    <property type="component" value="Chromosome"/>
</dbReference>
<sequence length="63" mass="6447">MPELHVVGAAEVLSISACPPIDPGDGPVVLSTFKNIANNVLNIYVEGETEPIGVTAGHPCGVH</sequence>
<accession>A0ABX5YQL8</accession>